<dbReference type="NCBIfam" id="TIGR00928">
    <property type="entry name" value="purB"/>
    <property type="match status" value="1"/>
</dbReference>
<feature type="domain" description="Adenylosuccinate lyase PurB C-terminal" evidence="11">
    <location>
        <begin position="333"/>
        <end position="447"/>
    </location>
</feature>
<dbReference type="InterPro" id="IPR004769">
    <property type="entry name" value="Pur_lyase"/>
</dbReference>
<evidence type="ECO:0000256" key="1">
    <source>
        <dbReference type="ARBA" id="ARBA00004706"/>
    </source>
</evidence>
<comment type="pathway">
    <text evidence="2 9">Purine metabolism; AMP biosynthesis via de novo pathway; AMP from IMP: step 2/2.</text>
</comment>
<protein>
    <recommendedName>
        <fullName evidence="5 9">Adenylosuccinate lyase</fullName>
        <shortName evidence="9">ASL</shortName>
        <ecNumber evidence="4 9">4.3.2.2</ecNumber>
    </recommendedName>
    <alternativeName>
        <fullName evidence="8 9">Adenylosuccinase</fullName>
    </alternativeName>
</protein>
<dbReference type="PROSITE" id="PS00163">
    <property type="entry name" value="FUMARATE_LYASES"/>
    <property type="match status" value="1"/>
</dbReference>
<keyword evidence="7 9" id="KW-0456">Lyase</keyword>
<dbReference type="Pfam" id="PF00206">
    <property type="entry name" value="Lyase_1"/>
    <property type="match status" value="1"/>
</dbReference>
<dbReference type="FunFam" id="1.20.200.10:FF:000004">
    <property type="entry name" value="Adenylosuccinate lyase"/>
    <property type="match status" value="1"/>
</dbReference>
<keyword evidence="13" id="KW-1185">Reference proteome</keyword>
<evidence type="ECO:0000256" key="6">
    <source>
        <dbReference type="ARBA" id="ARBA00022755"/>
    </source>
</evidence>
<dbReference type="GO" id="GO:0004018">
    <property type="term" value="F:N6-(1,2-dicarboxyethyl)AMP AMP-lyase (fumarate-forming) activity"/>
    <property type="evidence" value="ECO:0007669"/>
    <property type="project" value="InterPro"/>
</dbReference>
<dbReference type="InterPro" id="IPR047136">
    <property type="entry name" value="PurB_bact"/>
</dbReference>
<evidence type="ECO:0000259" key="11">
    <source>
        <dbReference type="Pfam" id="PF08328"/>
    </source>
</evidence>
<evidence type="ECO:0000256" key="5">
    <source>
        <dbReference type="ARBA" id="ARBA00017058"/>
    </source>
</evidence>
<name>A0AAD1XDV9_EUPCR</name>
<keyword evidence="6 9" id="KW-0658">Purine biosynthesis</keyword>
<proteinExistence type="inferred from homology"/>
<evidence type="ECO:0000256" key="4">
    <source>
        <dbReference type="ARBA" id="ARBA00012339"/>
    </source>
</evidence>
<comment type="catalytic activity">
    <reaction evidence="9">
        <text>N(6)-(1,2-dicarboxyethyl)-AMP = fumarate + AMP</text>
        <dbReference type="Rhea" id="RHEA:16853"/>
        <dbReference type="ChEBI" id="CHEBI:29806"/>
        <dbReference type="ChEBI" id="CHEBI:57567"/>
        <dbReference type="ChEBI" id="CHEBI:456215"/>
        <dbReference type="EC" id="4.3.2.2"/>
    </reaction>
</comment>
<organism evidence="12 13">
    <name type="scientific">Euplotes crassus</name>
    <dbReference type="NCBI Taxonomy" id="5936"/>
    <lineage>
        <taxon>Eukaryota</taxon>
        <taxon>Sar</taxon>
        <taxon>Alveolata</taxon>
        <taxon>Ciliophora</taxon>
        <taxon>Intramacronucleata</taxon>
        <taxon>Spirotrichea</taxon>
        <taxon>Hypotrichia</taxon>
        <taxon>Euplotida</taxon>
        <taxon>Euplotidae</taxon>
        <taxon>Moneuplotes</taxon>
    </lineage>
</organism>
<dbReference type="InterPro" id="IPR013539">
    <property type="entry name" value="PurB_C"/>
</dbReference>
<dbReference type="InterPro" id="IPR024083">
    <property type="entry name" value="Fumarase/histidase_N"/>
</dbReference>
<reference evidence="12" key="1">
    <citation type="submission" date="2023-07" db="EMBL/GenBank/DDBJ databases">
        <authorList>
            <consortium name="AG Swart"/>
            <person name="Singh M."/>
            <person name="Singh A."/>
            <person name="Seah K."/>
            <person name="Emmerich C."/>
        </authorList>
    </citation>
    <scope>NUCLEOTIDE SEQUENCE</scope>
    <source>
        <strain evidence="12">DP1</strain>
    </source>
</reference>
<dbReference type="Pfam" id="PF08328">
    <property type="entry name" value="ASL_C"/>
    <property type="match status" value="1"/>
</dbReference>
<evidence type="ECO:0000256" key="7">
    <source>
        <dbReference type="ARBA" id="ARBA00023239"/>
    </source>
</evidence>
<dbReference type="EMBL" id="CAMPGE010009301">
    <property type="protein sequence ID" value="CAI2368173.1"/>
    <property type="molecule type" value="Genomic_DNA"/>
</dbReference>
<feature type="domain" description="Fumarate lyase N-terminal" evidence="10">
    <location>
        <begin position="18"/>
        <end position="315"/>
    </location>
</feature>
<comment type="pathway">
    <text evidence="1 9">Purine metabolism; IMP biosynthesis via de novo pathway; 5-amino-1-(5-phospho-D-ribosyl)imidazole-4-carboxamide from 5-amino-1-(5-phospho-D-ribosyl)imidazole-4-carboxylate: step 2/2.</text>
</comment>
<accession>A0AAD1XDV9</accession>
<evidence type="ECO:0000256" key="9">
    <source>
        <dbReference type="RuleBase" id="RU361172"/>
    </source>
</evidence>
<gene>
    <name evidence="12" type="ORF">ECRASSUSDP1_LOCUS9463</name>
</gene>
<evidence type="ECO:0000259" key="10">
    <source>
        <dbReference type="Pfam" id="PF00206"/>
    </source>
</evidence>
<dbReference type="PANTHER" id="PTHR43411:SF1">
    <property type="entry name" value="ADENYLOSUCCINATE LYASE"/>
    <property type="match status" value="1"/>
</dbReference>
<comment type="catalytic activity">
    <reaction evidence="9">
        <text>(2S)-2-[5-amino-1-(5-phospho-beta-D-ribosyl)imidazole-4-carboxamido]succinate = 5-amino-1-(5-phospho-beta-D-ribosyl)imidazole-4-carboxamide + fumarate</text>
        <dbReference type="Rhea" id="RHEA:23920"/>
        <dbReference type="ChEBI" id="CHEBI:29806"/>
        <dbReference type="ChEBI" id="CHEBI:58443"/>
        <dbReference type="ChEBI" id="CHEBI:58475"/>
        <dbReference type="EC" id="4.3.2.2"/>
    </reaction>
</comment>
<comment type="similarity">
    <text evidence="3 9">Belongs to the lyase 1 family. Adenylosuccinate lyase subfamily.</text>
</comment>
<dbReference type="Gene3D" id="1.10.275.10">
    <property type="entry name" value="Fumarase/aspartase (N-terminal domain)"/>
    <property type="match status" value="1"/>
</dbReference>
<evidence type="ECO:0000313" key="12">
    <source>
        <dbReference type="EMBL" id="CAI2368173.1"/>
    </source>
</evidence>
<dbReference type="PRINTS" id="PR00149">
    <property type="entry name" value="FUMRATELYASE"/>
</dbReference>
<dbReference type="Gene3D" id="1.20.200.10">
    <property type="entry name" value="Fumarase/aspartase (Central domain)"/>
    <property type="match status" value="1"/>
</dbReference>
<sequence length="457" mass="52046">MESISELSPLSAVSPIDGRYSKQSECLRPYFSEYALIKHRVLVEIKWFEFMIQRGIFTLDSEDDYKQFLEDIIIQFDCAEAEKVKEIEDETKHDVKAVEYYLKDKFDSHEALKKKKEFLHFTCTSEDINNLSYALMLKNAVEEVMLPKLEGLIEKIREKAHEYADIPMMSRTHGQSATPTTVGKELANFVFRVNRQIKVIKEIKPLGKFNGAVGNFNAHVVTFPDIDWEELAQSFVESLGIEYNPYSTQIEPHDSLAQISNAFSLANTILIDFARDMWGYISLAYFKQQTVAGEVGSSTMPHKVNPINFENGEGNLGLANSVFGFFTSKLPISRFQRDLSDSTVMRNIGVAFAYSIGAYTALGRGLARIEVNKETVLEELDSHYELLAEVVQTVMRKYELENPYEKLKEFTRGKTVTQEDFTKFIDSLSLPEDEKEKLLSLTPSKYVGLAGKLAKQV</sequence>
<dbReference type="InterPro" id="IPR000362">
    <property type="entry name" value="Fumarate_lyase_fam"/>
</dbReference>
<dbReference type="CDD" id="cd01598">
    <property type="entry name" value="PurB"/>
    <property type="match status" value="1"/>
</dbReference>
<dbReference type="AlphaFoldDB" id="A0AAD1XDV9"/>
<dbReference type="InterPro" id="IPR022761">
    <property type="entry name" value="Fumarate_lyase_N"/>
</dbReference>
<dbReference type="SUPFAM" id="SSF48557">
    <property type="entry name" value="L-aspartase-like"/>
    <property type="match status" value="1"/>
</dbReference>
<dbReference type="Proteomes" id="UP001295684">
    <property type="component" value="Unassembled WGS sequence"/>
</dbReference>
<evidence type="ECO:0000256" key="3">
    <source>
        <dbReference type="ARBA" id="ARBA00008273"/>
    </source>
</evidence>
<comment type="caution">
    <text evidence="12">The sequence shown here is derived from an EMBL/GenBank/DDBJ whole genome shotgun (WGS) entry which is preliminary data.</text>
</comment>
<dbReference type="PANTHER" id="PTHR43411">
    <property type="entry name" value="ADENYLOSUCCINATE LYASE"/>
    <property type="match status" value="1"/>
</dbReference>
<evidence type="ECO:0000256" key="8">
    <source>
        <dbReference type="ARBA" id="ARBA00030717"/>
    </source>
</evidence>
<dbReference type="InterPro" id="IPR008948">
    <property type="entry name" value="L-Aspartase-like"/>
</dbReference>
<dbReference type="EC" id="4.3.2.2" evidence="4 9"/>
<dbReference type="GO" id="GO:0006188">
    <property type="term" value="P:IMP biosynthetic process"/>
    <property type="evidence" value="ECO:0007669"/>
    <property type="project" value="InterPro"/>
</dbReference>
<evidence type="ECO:0000256" key="2">
    <source>
        <dbReference type="ARBA" id="ARBA00004734"/>
    </source>
</evidence>
<dbReference type="InterPro" id="IPR020557">
    <property type="entry name" value="Fumarate_lyase_CS"/>
</dbReference>
<dbReference type="NCBIfam" id="NF006764">
    <property type="entry name" value="PRK09285.1"/>
    <property type="match status" value="1"/>
</dbReference>
<dbReference type="Gene3D" id="1.10.40.30">
    <property type="entry name" value="Fumarase/aspartase (C-terminal domain)"/>
    <property type="match status" value="1"/>
</dbReference>
<evidence type="ECO:0000313" key="13">
    <source>
        <dbReference type="Proteomes" id="UP001295684"/>
    </source>
</evidence>